<dbReference type="GO" id="GO:0034204">
    <property type="term" value="P:lipid translocation"/>
    <property type="evidence" value="ECO:0007669"/>
    <property type="project" value="TreeGrafter"/>
</dbReference>
<evidence type="ECO:0000313" key="10">
    <source>
        <dbReference type="EMBL" id="NYE95947.1"/>
    </source>
</evidence>
<evidence type="ECO:0000256" key="7">
    <source>
        <dbReference type="ARBA" id="ARBA00023136"/>
    </source>
</evidence>
<evidence type="ECO:0000256" key="2">
    <source>
        <dbReference type="ARBA" id="ARBA00022475"/>
    </source>
</evidence>
<keyword evidence="2" id="KW-1003">Cell membrane</keyword>
<dbReference type="PANTHER" id="PTHR47019:SF1">
    <property type="entry name" value="LIPID II FLIPPASE MURJ"/>
    <property type="match status" value="1"/>
</dbReference>
<feature type="transmembrane region" description="Helical" evidence="9">
    <location>
        <begin position="416"/>
        <end position="436"/>
    </location>
</feature>
<keyword evidence="3 9" id="KW-0812">Transmembrane</keyword>
<comment type="caution">
    <text evidence="10">The sequence shown here is derived from an EMBL/GenBank/DDBJ whole genome shotgun (WGS) entry which is preliminary data.</text>
</comment>
<keyword evidence="5" id="KW-0573">Peptidoglycan synthesis</keyword>
<evidence type="ECO:0000256" key="3">
    <source>
        <dbReference type="ARBA" id="ARBA00022692"/>
    </source>
</evidence>
<feature type="compositionally biased region" description="Low complexity" evidence="8">
    <location>
        <begin position="743"/>
        <end position="762"/>
    </location>
</feature>
<name>A0A7Y9S930_9MICC</name>
<keyword evidence="6 9" id="KW-1133">Transmembrane helix</keyword>
<dbReference type="CDD" id="cd13123">
    <property type="entry name" value="MATE_MurJ_like"/>
    <property type="match status" value="1"/>
</dbReference>
<reference evidence="10 11" key="1">
    <citation type="submission" date="2020-07" db="EMBL/GenBank/DDBJ databases">
        <title>Sequencing the genomes of 1000 actinobacteria strains.</title>
        <authorList>
            <person name="Klenk H.-P."/>
        </authorList>
    </citation>
    <scope>NUCLEOTIDE SEQUENCE [LARGE SCALE GENOMIC DNA]</scope>
    <source>
        <strain evidence="10 11">DSM 102047</strain>
    </source>
</reference>
<dbReference type="GO" id="GO:0015648">
    <property type="term" value="F:lipid-linked peptidoglycan transporter activity"/>
    <property type="evidence" value="ECO:0007669"/>
    <property type="project" value="TreeGrafter"/>
</dbReference>
<dbReference type="Proteomes" id="UP000521748">
    <property type="component" value="Unassembled WGS sequence"/>
</dbReference>
<dbReference type="RefSeq" id="WP_179389667.1">
    <property type="nucleotide sequence ID" value="NZ_JACBYQ010000002.1"/>
</dbReference>
<dbReference type="AlphaFoldDB" id="A0A7Y9S930"/>
<keyword evidence="4" id="KW-0133">Cell shape</keyword>
<dbReference type="InterPro" id="IPR051050">
    <property type="entry name" value="Lipid_II_flippase_MurJ/MviN"/>
</dbReference>
<dbReference type="InterPro" id="IPR008979">
    <property type="entry name" value="Galactose-bd-like_sf"/>
</dbReference>
<dbReference type="GO" id="GO:0009252">
    <property type="term" value="P:peptidoglycan biosynthetic process"/>
    <property type="evidence" value="ECO:0007669"/>
    <property type="project" value="UniProtKB-KW"/>
</dbReference>
<dbReference type="Gene3D" id="2.60.120.260">
    <property type="entry name" value="Galactose-binding domain-like"/>
    <property type="match status" value="1"/>
</dbReference>
<feature type="transmembrane region" description="Helical" evidence="9">
    <location>
        <begin position="483"/>
        <end position="509"/>
    </location>
</feature>
<proteinExistence type="predicted"/>
<accession>A0A7Y9S930</accession>
<evidence type="ECO:0000256" key="8">
    <source>
        <dbReference type="SAM" id="MobiDB-lite"/>
    </source>
</evidence>
<keyword evidence="7 9" id="KW-0472">Membrane</keyword>
<feature type="transmembrane region" description="Helical" evidence="9">
    <location>
        <begin position="845"/>
        <end position="870"/>
    </location>
</feature>
<protein>
    <submittedName>
        <fullName evidence="10">Murein biosynthesis integral membrane protein MurJ</fullName>
    </submittedName>
</protein>
<evidence type="ECO:0000256" key="6">
    <source>
        <dbReference type="ARBA" id="ARBA00022989"/>
    </source>
</evidence>
<feature type="transmembrane region" description="Helical" evidence="9">
    <location>
        <begin position="442"/>
        <end position="462"/>
    </location>
</feature>
<evidence type="ECO:0000256" key="5">
    <source>
        <dbReference type="ARBA" id="ARBA00022984"/>
    </source>
</evidence>
<comment type="subcellular location">
    <subcellularLocation>
        <location evidence="1">Cell membrane</location>
        <topology evidence="1">Multi-pass membrane protein</topology>
    </subcellularLocation>
</comment>
<feature type="transmembrane region" description="Helical" evidence="9">
    <location>
        <begin position="143"/>
        <end position="161"/>
    </location>
</feature>
<dbReference type="EMBL" id="JACBYQ010000002">
    <property type="protein sequence ID" value="NYE95947.1"/>
    <property type="molecule type" value="Genomic_DNA"/>
</dbReference>
<dbReference type="SUPFAM" id="SSF49785">
    <property type="entry name" value="Galactose-binding domain-like"/>
    <property type="match status" value="1"/>
</dbReference>
<feature type="transmembrane region" description="Helical" evidence="9">
    <location>
        <begin position="308"/>
        <end position="326"/>
    </location>
</feature>
<organism evidence="10 11">
    <name type="scientific">Psychromicrobium silvestre</name>
    <dbReference type="NCBI Taxonomy" id="1645614"/>
    <lineage>
        <taxon>Bacteria</taxon>
        <taxon>Bacillati</taxon>
        <taxon>Actinomycetota</taxon>
        <taxon>Actinomycetes</taxon>
        <taxon>Micrococcales</taxon>
        <taxon>Micrococcaceae</taxon>
        <taxon>Psychromicrobium</taxon>
    </lineage>
</organism>
<evidence type="ECO:0000256" key="1">
    <source>
        <dbReference type="ARBA" id="ARBA00004651"/>
    </source>
</evidence>
<dbReference type="InterPro" id="IPR004268">
    <property type="entry name" value="MurJ"/>
</dbReference>
<feature type="transmembrane region" description="Helical" evidence="9">
    <location>
        <begin position="381"/>
        <end position="404"/>
    </location>
</feature>
<sequence>MAENTPPPSAAPTGDRARVNVARSSTIMAAGTLASRILGFIKGILIAYALLATSNVANIFDSANYLPNLLYIMLAGGVFNVVLVPQIIKASKLPDRGSDYLSRLMTLCVTGLVIITLILALLARPLMALTTGLSGQNLDLATHFAVWLLPQIFFYGFYTLLGQILNAHDRFGSYMWAPVLNNIVAIIGILAFIAINGLAAAHPHTVENWSSGQTLLLAGTTTLGVVLQALILIGPIRKLGLRLHFAWGWRGIGLASAGKIAGWALGTMIVGNLSYLVIARVANLVTQRNNSSEQSVAGLFIFNRASDIYLLPHSIIVLSIATILFNQMARSASTGNHQALRSSVSKLLRTVGVATIFCAAVLLVLSGQIGMLFSSGSPETGLIVGIAVAILSIGSPFLSANFMLNRVFYATEDARTPFVLQCILIVFGVVTALAVSLVPSNILIYCLLGTITAGNILAPFLAGSVLRRKIGDFGLAGVIRSHVQYLVGAAFAAIVGGLVLFGLGGASFINQSFDGFAWQSIWTAVVTMVVVGLVMAFTYFLALKMMRVRELDELLAPILRRVGRPIPALAGTDRLGSEAKEGSKLSQSVEVGTVLGGRYKVTASVLVSADGDQVLDGIDQVLNRPVSMMIAGEQNTESLAQGAREVATGERDAGFQILDLGLGEGTAYLIASKSQAADLLDLLVPTTPYVEPHFTDTLGVEIFGATRPVEPTIGGYVYEDNSPVPNDELPQARPNIPPPPKVAPKSTTAPEEPVAPETAPAPAQLPKVSLWNEAEPAEQLSGAAAGGKVISEQIPAPINQQETEPPARKPGTFPASALTSLADPNAVEEGYEEDDEVNAPRSGRWLVGGILLVILVVALIFAVPAITGLFTNSHQAAPSASGTNSQSSSATGNNSSAPPATPTVTPVITGVTQQVQDMTTASNFPDGKLENLFDGNPATLWQTLEFTNDTYINSAKSIALVVQLKEKSNINMVTIAQSGGSGGSFEILSNDKPNLTGAKQIGTGSFTGPNITTPAPANTKAQYVIINFTQLPKQQSPKTYPYALKIGEITIK</sequence>
<keyword evidence="11" id="KW-1185">Reference proteome</keyword>
<evidence type="ECO:0000256" key="4">
    <source>
        <dbReference type="ARBA" id="ARBA00022960"/>
    </source>
</evidence>
<evidence type="ECO:0000313" key="11">
    <source>
        <dbReference type="Proteomes" id="UP000521748"/>
    </source>
</evidence>
<dbReference type="GO" id="GO:0005886">
    <property type="term" value="C:plasma membrane"/>
    <property type="evidence" value="ECO:0007669"/>
    <property type="project" value="UniProtKB-SubCell"/>
</dbReference>
<feature type="transmembrane region" description="Helical" evidence="9">
    <location>
        <begin position="69"/>
        <end position="88"/>
    </location>
</feature>
<feature type="transmembrane region" description="Helical" evidence="9">
    <location>
        <begin position="37"/>
        <end position="57"/>
    </location>
</feature>
<feature type="transmembrane region" description="Helical" evidence="9">
    <location>
        <begin position="173"/>
        <end position="195"/>
    </location>
</feature>
<dbReference type="PRINTS" id="PR01806">
    <property type="entry name" value="VIRFACTRMVIN"/>
</dbReference>
<evidence type="ECO:0000256" key="9">
    <source>
        <dbReference type="SAM" id="Phobius"/>
    </source>
</evidence>
<feature type="transmembrane region" description="Helical" evidence="9">
    <location>
        <begin position="215"/>
        <end position="236"/>
    </location>
</feature>
<feature type="region of interest" description="Disordered" evidence="8">
    <location>
        <begin position="875"/>
        <end position="905"/>
    </location>
</feature>
<feature type="transmembrane region" description="Helical" evidence="9">
    <location>
        <begin position="347"/>
        <end position="369"/>
    </location>
</feature>
<feature type="transmembrane region" description="Helical" evidence="9">
    <location>
        <begin position="521"/>
        <end position="542"/>
    </location>
</feature>
<feature type="region of interest" description="Disordered" evidence="8">
    <location>
        <begin position="717"/>
        <end position="762"/>
    </location>
</feature>
<feature type="transmembrane region" description="Helical" evidence="9">
    <location>
        <begin position="257"/>
        <end position="278"/>
    </location>
</feature>
<dbReference type="PANTHER" id="PTHR47019">
    <property type="entry name" value="LIPID II FLIPPASE MURJ"/>
    <property type="match status" value="1"/>
</dbReference>
<dbReference type="Pfam" id="PF03023">
    <property type="entry name" value="MurJ"/>
    <property type="match status" value="1"/>
</dbReference>
<feature type="transmembrane region" description="Helical" evidence="9">
    <location>
        <begin position="100"/>
        <end position="123"/>
    </location>
</feature>
<dbReference type="GO" id="GO:0008360">
    <property type="term" value="P:regulation of cell shape"/>
    <property type="evidence" value="ECO:0007669"/>
    <property type="project" value="UniProtKB-KW"/>
</dbReference>
<feature type="compositionally biased region" description="Low complexity" evidence="8">
    <location>
        <begin position="877"/>
        <end position="905"/>
    </location>
</feature>
<gene>
    <name evidence="10" type="ORF">FHU41_002197</name>
</gene>